<feature type="domain" description="ABC3 transporter permease C-terminal" evidence="8">
    <location>
        <begin position="783"/>
        <end position="896"/>
    </location>
</feature>
<keyword evidence="3 7" id="KW-0812">Transmembrane</keyword>
<evidence type="ECO:0000256" key="2">
    <source>
        <dbReference type="ARBA" id="ARBA00022475"/>
    </source>
</evidence>
<organism evidence="10 11">
    <name type="scientific">Paludibaculum fermentans</name>
    <dbReference type="NCBI Taxonomy" id="1473598"/>
    <lineage>
        <taxon>Bacteria</taxon>
        <taxon>Pseudomonadati</taxon>
        <taxon>Acidobacteriota</taxon>
        <taxon>Terriglobia</taxon>
        <taxon>Bryobacterales</taxon>
        <taxon>Bryobacteraceae</taxon>
        <taxon>Paludibaculum</taxon>
    </lineage>
</organism>
<feature type="transmembrane region" description="Helical" evidence="7">
    <location>
        <begin position="866"/>
        <end position="888"/>
    </location>
</feature>
<feature type="transmembrane region" description="Helical" evidence="7">
    <location>
        <begin position="514"/>
        <end position="538"/>
    </location>
</feature>
<name>A0A7S7SN01_PALFE</name>
<sequence length="903" mass="98198">MRDALRRVGWLLRRRTRDAELAEELQFHLEMEARERQAAGLPADEAGLAARRDLGNPTLVAEDTRAAWGWQWVESLLQDGRYAVRNLRRAPAFATAAILSLALGIGAPTGIFSLLNGLVLRPLPVPAPEELVQLTYTLPLWETNPNNRNSWFDYPQFERLRKESRTFSGVFGGTRVGRVNLESGGAPGLAVLDAYSGNFFTVLGVRPALGRLFSEEEDQPDASVVVLSDRYWRTRFAADPAVVGRVVTINRVSFTVAGVTPPEFLGIAVGNGPDAWVPLRSLDRLAPERKERWIEPFASWLLLGGRVRAGVARRQAEAELDLVHRRVLLEQLAVSPLGREESTQRFVQASHLMLRPAAAGMHSGVRATYALPLKVLMGIAGLVLLASCANLANLLLARASSRRREIEIRQALGAGRRRIVQQLLTESSVLALLGGALAMGLACGSSALLVRVISTGDTPMSIDLSPDTKVLAFSALATFLAAGLFGVAPALRASRGSRSGMRTGSRQTGQGSRVLDRGLIVAQVALSVALVAGAGLFVRTFQNLWGIDPGFQRDDVLMFSVDAKLAGYGSDQERTAALYGEILRRMRGMPGVRSAGVSIVRPVDDQFYLIDRVNEIDGRALAQRDTIKVAWNAVSHGYFDTVATPILLGRDIQAGDDATAPKVVVVNQSFANRAFPNENPIGHRIGLTTIVGVVKDSLYNGMRDEPRPVLYYSIFQHGREQGFRWGFVSYELRSVGGVNLGEQVRREVEAVDRSLPLFRVRTLKVQMAQSLLKEQLLAMLSSFFGGVALLLACIGLYGLIAYNVARRIPEIGIRTALGAPRRHLFWLIQREALLLTLAGVALGVPAAMLGAGYTKSLLFEVAPSDPLTLVTAAVLLLSVALVAGYAPLRRALRMDPASALRCE</sequence>
<feature type="transmembrane region" description="Helical" evidence="7">
    <location>
        <begin position="375"/>
        <end position="396"/>
    </location>
</feature>
<evidence type="ECO:0000256" key="5">
    <source>
        <dbReference type="ARBA" id="ARBA00023136"/>
    </source>
</evidence>
<evidence type="ECO:0000256" key="1">
    <source>
        <dbReference type="ARBA" id="ARBA00004651"/>
    </source>
</evidence>
<dbReference type="AlphaFoldDB" id="A0A7S7SN01"/>
<feature type="domain" description="ABC3 transporter permease C-terminal" evidence="8">
    <location>
        <begin position="379"/>
        <end position="495"/>
    </location>
</feature>
<accession>A0A7S7SN01</accession>
<keyword evidence="5 7" id="KW-0472">Membrane</keyword>
<protein>
    <submittedName>
        <fullName evidence="10">ABC transporter permease</fullName>
    </submittedName>
</protein>
<evidence type="ECO:0000256" key="3">
    <source>
        <dbReference type="ARBA" id="ARBA00022692"/>
    </source>
</evidence>
<feature type="transmembrane region" description="Helical" evidence="7">
    <location>
        <begin position="832"/>
        <end position="854"/>
    </location>
</feature>
<feature type="transmembrane region" description="Helical" evidence="7">
    <location>
        <begin position="427"/>
        <end position="450"/>
    </location>
</feature>
<dbReference type="Pfam" id="PF02687">
    <property type="entry name" value="FtsX"/>
    <property type="match status" value="2"/>
</dbReference>
<evidence type="ECO:0000256" key="4">
    <source>
        <dbReference type="ARBA" id="ARBA00022989"/>
    </source>
</evidence>
<reference evidence="10 11" key="1">
    <citation type="submission" date="2020-10" db="EMBL/GenBank/DDBJ databases">
        <title>Complete genome sequence of Paludibaculum fermentans P105T, a facultatively anaerobic acidobacterium capable of dissimilatory Fe(III) reduction.</title>
        <authorList>
            <person name="Dedysh S.N."/>
            <person name="Beletsky A.V."/>
            <person name="Kulichevskaya I.S."/>
            <person name="Mardanov A.V."/>
            <person name="Ravin N.V."/>
        </authorList>
    </citation>
    <scope>NUCLEOTIDE SEQUENCE [LARGE SCALE GENOMIC DNA]</scope>
    <source>
        <strain evidence="10 11">P105</strain>
    </source>
</reference>
<feature type="domain" description="MacB-like periplasmic core" evidence="9">
    <location>
        <begin position="521"/>
        <end position="714"/>
    </location>
</feature>
<dbReference type="GO" id="GO:0022857">
    <property type="term" value="F:transmembrane transporter activity"/>
    <property type="evidence" value="ECO:0007669"/>
    <property type="project" value="TreeGrafter"/>
</dbReference>
<dbReference type="InterPro" id="IPR025857">
    <property type="entry name" value="MacB_PCD"/>
</dbReference>
<proteinExistence type="inferred from homology"/>
<dbReference type="InterPro" id="IPR047928">
    <property type="entry name" value="Perm_prefix_1"/>
</dbReference>
<gene>
    <name evidence="10" type="ORF">IRI77_13705</name>
</gene>
<feature type="transmembrane region" description="Helical" evidence="7">
    <location>
        <begin position="92"/>
        <end position="115"/>
    </location>
</feature>
<keyword evidence="2" id="KW-1003">Cell membrane</keyword>
<evidence type="ECO:0000259" key="8">
    <source>
        <dbReference type="Pfam" id="PF02687"/>
    </source>
</evidence>
<dbReference type="KEGG" id="pfer:IRI77_13705"/>
<dbReference type="NCBIfam" id="NF038403">
    <property type="entry name" value="perm_prefix_1"/>
    <property type="match status" value="1"/>
</dbReference>
<evidence type="ECO:0000256" key="7">
    <source>
        <dbReference type="SAM" id="Phobius"/>
    </source>
</evidence>
<dbReference type="InterPro" id="IPR017800">
    <property type="entry name" value="ADOP"/>
</dbReference>
<dbReference type="Proteomes" id="UP000593892">
    <property type="component" value="Chromosome"/>
</dbReference>
<dbReference type="InterPro" id="IPR050250">
    <property type="entry name" value="Macrolide_Exporter_MacB"/>
</dbReference>
<comment type="subcellular location">
    <subcellularLocation>
        <location evidence="1">Cell membrane</location>
        <topology evidence="1">Multi-pass membrane protein</topology>
    </subcellularLocation>
</comment>
<dbReference type="PANTHER" id="PTHR30572:SF4">
    <property type="entry name" value="ABC TRANSPORTER PERMEASE YTRF"/>
    <property type="match status" value="1"/>
</dbReference>
<comment type="similarity">
    <text evidence="6">Belongs to the ABC-4 integral membrane protein family.</text>
</comment>
<feature type="domain" description="MacB-like periplasmic core" evidence="9">
    <location>
        <begin position="97"/>
        <end position="320"/>
    </location>
</feature>
<feature type="transmembrane region" description="Helical" evidence="7">
    <location>
        <begin position="470"/>
        <end position="493"/>
    </location>
</feature>
<dbReference type="NCBIfam" id="TIGR03434">
    <property type="entry name" value="ADOP"/>
    <property type="match status" value="1"/>
</dbReference>
<dbReference type="Pfam" id="PF12704">
    <property type="entry name" value="MacB_PCD"/>
    <property type="match status" value="2"/>
</dbReference>
<evidence type="ECO:0000256" key="6">
    <source>
        <dbReference type="ARBA" id="ARBA00038076"/>
    </source>
</evidence>
<dbReference type="EMBL" id="CP063849">
    <property type="protein sequence ID" value="QOY90954.1"/>
    <property type="molecule type" value="Genomic_DNA"/>
</dbReference>
<dbReference type="GO" id="GO:0005886">
    <property type="term" value="C:plasma membrane"/>
    <property type="evidence" value="ECO:0007669"/>
    <property type="project" value="UniProtKB-SubCell"/>
</dbReference>
<feature type="transmembrane region" description="Helical" evidence="7">
    <location>
        <begin position="776"/>
        <end position="800"/>
    </location>
</feature>
<keyword evidence="11" id="KW-1185">Reference proteome</keyword>
<dbReference type="InterPro" id="IPR003838">
    <property type="entry name" value="ABC3_permease_C"/>
</dbReference>
<dbReference type="PANTHER" id="PTHR30572">
    <property type="entry name" value="MEMBRANE COMPONENT OF TRANSPORTER-RELATED"/>
    <property type="match status" value="1"/>
</dbReference>
<evidence type="ECO:0000313" key="11">
    <source>
        <dbReference type="Proteomes" id="UP000593892"/>
    </source>
</evidence>
<evidence type="ECO:0000313" key="10">
    <source>
        <dbReference type="EMBL" id="QOY90954.1"/>
    </source>
</evidence>
<evidence type="ECO:0000259" key="9">
    <source>
        <dbReference type="Pfam" id="PF12704"/>
    </source>
</evidence>
<dbReference type="RefSeq" id="WP_194452611.1">
    <property type="nucleotide sequence ID" value="NZ_CP063849.1"/>
</dbReference>
<keyword evidence="4 7" id="KW-1133">Transmembrane helix</keyword>